<name>A0ABV4B7U3_9BURK</name>
<accession>A0ABV4B7U3</accession>
<dbReference type="InterPro" id="IPR010982">
    <property type="entry name" value="Lambda_DNA-bd_dom_sf"/>
</dbReference>
<gene>
    <name evidence="1" type="ORF">AB7A72_20440</name>
</gene>
<comment type="caution">
    <text evidence="1">The sequence shown here is derived from an EMBL/GenBank/DDBJ whole genome shotgun (WGS) entry which is preliminary data.</text>
</comment>
<organism evidence="1 2">
    <name type="scientific">Comamonas sediminis</name>
    <dbReference type="NCBI Taxonomy" id="1783360"/>
    <lineage>
        <taxon>Bacteria</taxon>
        <taxon>Pseudomonadati</taxon>
        <taxon>Pseudomonadota</taxon>
        <taxon>Betaproteobacteria</taxon>
        <taxon>Burkholderiales</taxon>
        <taxon>Comamonadaceae</taxon>
        <taxon>Comamonas</taxon>
    </lineage>
</organism>
<dbReference type="Proteomes" id="UP001562178">
    <property type="component" value="Unassembled WGS sequence"/>
</dbReference>
<protein>
    <submittedName>
        <fullName evidence="1">Cro/CI family transcriptional regulator</fullName>
    </submittedName>
</protein>
<dbReference type="SUPFAM" id="SSF47413">
    <property type="entry name" value="lambda repressor-like DNA-binding domains"/>
    <property type="match status" value="1"/>
</dbReference>
<keyword evidence="2" id="KW-1185">Reference proteome</keyword>
<sequence length="79" mass="8435">MKPSDLISFFRTATGVARALGCAPSTVAEWVASDQIPEGRQYQAQLATDGRLLADQPALRTHLAKPCSQGLHTQDSPDA</sequence>
<evidence type="ECO:0000313" key="1">
    <source>
        <dbReference type="EMBL" id="MEY2253398.1"/>
    </source>
</evidence>
<dbReference type="Gene3D" id="1.10.260.40">
    <property type="entry name" value="lambda repressor-like DNA-binding domains"/>
    <property type="match status" value="1"/>
</dbReference>
<proteinExistence type="predicted"/>
<reference evidence="1 2" key="1">
    <citation type="journal article" date="2016" name="Int. J. Syst. Evol. Microbiol.">
        <title>Description of Comamonas sediminis sp. nov., isolated from lagoon sediments.</title>
        <authorList>
            <person name="Subhash Y."/>
            <person name="Bang J.J."/>
            <person name="You T.H."/>
            <person name="Lee S.S."/>
        </authorList>
    </citation>
    <scope>NUCLEOTIDE SEQUENCE [LARGE SCALE GENOMIC DNA]</scope>
    <source>
        <strain evidence="1 2">JCM 31169</strain>
    </source>
</reference>
<evidence type="ECO:0000313" key="2">
    <source>
        <dbReference type="Proteomes" id="UP001562178"/>
    </source>
</evidence>
<dbReference type="RefSeq" id="WP_369460985.1">
    <property type="nucleotide sequence ID" value="NZ_JBGBDC010000010.1"/>
</dbReference>
<dbReference type="Pfam" id="PF14549">
    <property type="entry name" value="P22_Cro"/>
    <property type="match status" value="1"/>
</dbReference>
<dbReference type="EMBL" id="JBGBDC010000010">
    <property type="protein sequence ID" value="MEY2253398.1"/>
    <property type="molecule type" value="Genomic_DNA"/>
</dbReference>